<evidence type="ECO:0000256" key="4">
    <source>
        <dbReference type="ARBA" id="ARBA00023295"/>
    </source>
</evidence>
<dbReference type="Pfam" id="PF00728">
    <property type="entry name" value="Glyco_hydro_20"/>
    <property type="match status" value="1"/>
</dbReference>
<comment type="similarity">
    <text evidence="1">Belongs to the glycosyl hydrolase 20 family.</text>
</comment>
<sequence length="627" mass="68491">MPTPLFPAPRSYREGSGIGAAESTPVIVTLDDALPAQGYRIRTAPEAISIDHRDAAGLRYGLQTLDQLRASGTLQRIAVEIIDWPDFETRGFMLDVSRDRVPTRRTLRRYVELLSLARINQLELYMEHTFAYAAHDAVWSRASALTAEDMRWLDDLCAGVGIALVANQNTFGHMDRWLKLEQYAARAEKPGGFELFGRHREAGTLEPTRENLDLVGELLVELTSTLRSKRVNIGADEPFELGLGRSGGEVERRGGGAVYFDYVSEVMRPLLDDGFEVEFWADIFGDYPELMGSVPAGAIPVVWQYDSPSHSRAVWGIATPRQRAEWDSVHLDIEALAKGFSARAAAMIDAGTPFWVAPGTSTWQSFVGRIDNALENMIDAAEVGIANGSTGYINTLWGDHGHFDPPAVSFGPVAYGGAVSWCLDSNRAIDLAEVLDSRVFDDEESVIGGVLMRIGATALALGAPMLNASPLFLALLRGGDISELPAILPEALEAVDATLAAELTELDYARPASSDGDIAVRELRQAIRFARLGVEVIRRGGVDEMAPVEAHRLLGLLESVLVEQRECWLLRSRPGGVDDSLDFMAGLRAALTVQARRRVARPRRADAVEASAPRPRVNAPVPATRDR</sequence>
<dbReference type="InterPro" id="IPR025705">
    <property type="entry name" value="Beta_hexosaminidase_sua/sub"/>
</dbReference>
<proteinExistence type="inferred from homology"/>
<keyword evidence="2" id="KW-0732">Signal</keyword>
<keyword evidence="3 8" id="KW-0378">Hydrolase</keyword>
<accession>A0A5C8UMC5</accession>
<dbReference type="Proteomes" id="UP000321379">
    <property type="component" value="Unassembled WGS sequence"/>
</dbReference>
<evidence type="ECO:0000256" key="1">
    <source>
        <dbReference type="ARBA" id="ARBA00006285"/>
    </source>
</evidence>
<dbReference type="RefSeq" id="WP_147784518.1">
    <property type="nucleotide sequence ID" value="NZ_VRMG01000009.1"/>
</dbReference>
<organism evidence="8 9">
    <name type="scientific">Lacisediminihabitans profunda</name>
    <dbReference type="NCBI Taxonomy" id="2594790"/>
    <lineage>
        <taxon>Bacteria</taxon>
        <taxon>Bacillati</taxon>
        <taxon>Actinomycetota</taxon>
        <taxon>Actinomycetes</taxon>
        <taxon>Micrococcales</taxon>
        <taxon>Microbacteriaceae</taxon>
        <taxon>Lacisediminihabitans</taxon>
    </lineage>
</organism>
<keyword evidence="9" id="KW-1185">Reference proteome</keyword>
<dbReference type="EMBL" id="VRMG01000009">
    <property type="protein sequence ID" value="TXN29502.1"/>
    <property type="molecule type" value="Genomic_DNA"/>
</dbReference>
<dbReference type="Gene3D" id="3.30.379.10">
    <property type="entry name" value="Chitobiase/beta-hexosaminidase domain 2-like"/>
    <property type="match status" value="1"/>
</dbReference>
<dbReference type="SUPFAM" id="SSF51445">
    <property type="entry name" value="(Trans)glycosidases"/>
    <property type="match status" value="1"/>
</dbReference>
<dbReference type="Gene3D" id="3.20.20.80">
    <property type="entry name" value="Glycosidases"/>
    <property type="match status" value="1"/>
</dbReference>
<evidence type="ECO:0000313" key="8">
    <source>
        <dbReference type="EMBL" id="TXN29502.1"/>
    </source>
</evidence>
<evidence type="ECO:0000259" key="7">
    <source>
        <dbReference type="Pfam" id="PF02838"/>
    </source>
</evidence>
<gene>
    <name evidence="8" type="ORF">FVP33_15190</name>
</gene>
<dbReference type="GO" id="GO:0016020">
    <property type="term" value="C:membrane"/>
    <property type="evidence" value="ECO:0007669"/>
    <property type="project" value="TreeGrafter"/>
</dbReference>
<dbReference type="GO" id="GO:0005975">
    <property type="term" value="P:carbohydrate metabolic process"/>
    <property type="evidence" value="ECO:0007669"/>
    <property type="project" value="InterPro"/>
</dbReference>
<evidence type="ECO:0000256" key="3">
    <source>
        <dbReference type="ARBA" id="ARBA00022801"/>
    </source>
</evidence>
<dbReference type="PRINTS" id="PR00738">
    <property type="entry name" value="GLHYDRLASE20"/>
</dbReference>
<feature type="compositionally biased region" description="Low complexity" evidence="5">
    <location>
        <begin position="608"/>
        <end position="627"/>
    </location>
</feature>
<protein>
    <submittedName>
        <fullName evidence="8">Glycoside hydrolase</fullName>
    </submittedName>
</protein>
<evidence type="ECO:0000259" key="6">
    <source>
        <dbReference type="Pfam" id="PF00728"/>
    </source>
</evidence>
<comment type="caution">
    <text evidence="8">The sequence shown here is derived from an EMBL/GenBank/DDBJ whole genome shotgun (WGS) entry which is preliminary data.</text>
</comment>
<keyword evidence="4" id="KW-0326">Glycosidase</keyword>
<evidence type="ECO:0000313" key="9">
    <source>
        <dbReference type="Proteomes" id="UP000321379"/>
    </source>
</evidence>
<dbReference type="PANTHER" id="PTHR22600">
    <property type="entry name" value="BETA-HEXOSAMINIDASE"/>
    <property type="match status" value="1"/>
</dbReference>
<name>A0A5C8UMC5_9MICO</name>
<dbReference type="Pfam" id="PF02838">
    <property type="entry name" value="Glyco_hydro_20b"/>
    <property type="match status" value="1"/>
</dbReference>
<dbReference type="AlphaFoldDB" id="A0A5C8UMC5"/>
<evidence type="ECO:0000256" key="5">
    <source>
        <dbReference type="SAM" id="MobiDB-lite"/>
    </source>
</evidence>
<evidence type="ECO:0000256" key="2">
    <source>
        <dbReference type="ARBA" id="ARBA00022729"/>
    </source>
</evidence>
<feature type="region of interest" description="Disordered" evidence="5">
    <location>
        <begin position="602"/>
        <end position="627"/>
    </location>
</feature>
<dbReference type="GO" id="GO:0030203">
    <property type="term" value="P:glycosaminoglycan metabolic process"/>
    <property type="evidence" value="ECO:0007669"/>
    <property type="project" value="TreeGrafter"/>
</dbReference>
<reference evidence="8 9" key="1">
    <citation type="submission" date="2019-08" db="EMBL/GenBank/DDBJ databases">
        <title>Bacterial whole genome sequence for Glaciihabitans sp. CHu50b-6-2.</title>
        <authorList>
            <person name="Jin L."/>
        </authorList>
    </citation>
    <scope>NUCLEOTIDE SEQUENCE [LARGE SCALE GENOMIC DNA]</scope>
    <source>
        <strain evidence="8 9">CHu50b-6-2</strain>
    </source>
</reference>
<dbReference type="GO" id="GO:0004563">
    <property type="term" value="F:beta-N-acetylhexosaminidase activity"/>
    <property type="evidence" value="ECO:0007669"/>
    <property type="project" value="InterPro"/>
</dbReference>
<feature type="domain" description="Beta-hexosaminidase bacterial type N-terminal" evidence="7">
    <location>
        <begin position="31"/>
        <end position="84"/>
    </location>
</feature>
<dbReference type="InterPro" id="IPR015882">
    <property type="entry name" value="HEX_bac_N"/>
</dbReference>
<dbReference type="InterPro" id="IPR015883">
    <property type="entry name" value="Glyco_hydro_20_cat"/>
</dbReference>
<feature type="domain" description="Glycoside hydrolase family 20 catalytic" evidence="6">
    <location>
        <begin position="87"/>
        <end position="238"/>
    </location>
</feature>
<dbReference type="InterPro" id="IPR029018">
    <property type="entry name" value="Hex-like_dom2"/>
</dbReference>
<dbReference type="PANTHER" id="PTHR22600:SF26">
    <property type="entry name" value="BETA-N-ACETYLHEXOSAMINIDASE"/>
    <property type="match status" value="1"/>
</dbReference>
<dbReference type="InterPro" id="IPR017853">
    <property type="entry name" value="GH"/>
</dbReference>
<dbReference type="SUPFAM" id="SSF55545">
    <property type="entry name" value="beta-N-acetylhexosaminidase-like domain"/>
    <property type="match status" value="1"/>
</dbReference>